<dbReference type="STRING" id="463040.CAL15_14435"/>
<name>A0A1W6ZDK8_9BORD</name>
<gene>
    <name evidence="1" type="ORF">CAL15_14435</name>
</gene>
<sequence length="358" mass="39804">MLHLRRIASCLPRFIVLVLLYGAGGLAFADTVWLNNGDRISGTIRSLDAGKLLIHTDYGGEIRIAIEKVKTMQSDGELVLRDEEYERAYRATLKPAQAGSVVVYGAQGDGDGDGDGDAVEAPLGEPLPLSSLNSAVRPRPFLNDALFTGRLDLAANLKSASTDTQDYSAALQGGLRHGLWRHALNATYARSEEDASVNTDNYGVDYTLDRFLSKQAFWQGRVLHRRDWVEDLNRQTAYGTGPGYQFWDDERGAFSLSALFGRVHYGYSDGGSDNSYAYSLRWDYVHYFSGKQFELFARGELLRPFDGDADVSVSGEMGARYNMNSWLSLYMKYARNQVSSSRESLNESIYSTGIGVRW</sequence>
<accession>A0A1W6ZDK8</accession>
<dbReference type="OrthoDB" id="9806250at2"/>
<dbReference type="KEGG" id="bgm:CAL15_14435"/>
<reference evidence="1 2" key="1">
    <citation type="submission" date="2017-05" db="EMBL/GenBank/DDBJ databases">
        <title>Complete and WGS of Bordetella genogroups.</title>
        <authorList>
            <person name="Spilker T."/>
            <person name="LiPuma J."/>
        </authorList>
    </citation>
    <scope>NUCLEOTIDE SEQUENCE [LARGE SCALE GENOMIC DNA]</scope>
    <source>
        <strain evidence="1 2">AU7206</strain>
    </source>
</reference>
<proteinExistence type="predicted"/>
<evidence type="ECO:0008006" key="3">
    <source>
        <dbReference type="Google" id="ProtNLM"/>
    </source>
</evidence>
<dbReference type="SUPFAM" id="SSF56935">
    <property type="entry name" value="Porins"/>
    <property type="match status" value="1"/>
</dbReference>
<dbReference type="Pfam" id="PF04338">
    <property type="entry name" value="DUF481"/>
    <property type="match status" value="1"/>
</dbReference>
<dbReference type="RefSeq" id="WP_086079240.1">
    <property type="nucleotide sequence ID" value="NZ_CP021111.1"/>
</dbReference>
<dbReference type="AlphaFoldDB" id="A0A1W6ZDK8"/>
<keyword evidence="2" id="KW-1185">Reference proteome</keyword>
<evidence type="ECO:0000313" key="1">
    <source>
        <dbReference type="EMBL" id="ARP95478.1"/>
    </source>
</evidence>
<evidence type="ECO:0000313" key="2">
    <source>
        <dbReference type="Proteomes" id="UP000194161"/>
    </source>
</evidence>
<organism evidence="1 2">
    <name type="scientific">Bordetella genomosp. 13</name>
    <dbReference type="NCBI Taxonomy" id="463040"/>
    <lineage>
        <taxon>Bacteria</taxon>
        <taxon>Pseudomonadati</taxon>
        <taxon>Pseudomonadota</taxon>
        <taxon>Betaproteobacteria</taxon>
        <taxon>Burkholderiales</taxon>
        <taxon>Alcaligenaceae</taxon>
        <taxon>Bordetella</taxon>
    </lineage>
</organism>
<dbReference type="InterPro" id="IPR007433">
    <property type="entry name" value="DUF481"/>
</dbReference>
<dbReference type="Proteomes" id="UP000194161">
    <property type="component" value="Chromosome"/>
</dbReference>
<dbReference type="EMBL" id="CP021111">
    <property type="protein sequence ID" value="ARP95478.1"/>
    <property type="molecule type" value="Genomic_DNA"/>
</dbReference>
<protein>
    <recommendedName>
        <fullName evidence="3">Peptide chain release factor RF-3</fullName>
    </recommendedName>
</protein>